<feature type="coiled-coil region" evidence="9">
    <location>
        <begin position="1132"/>
        <end position="1173"/>
    </location>
</feature>
<dbReference type="Pfam" id="PF03920">
    <property type="entry name" value="TLE_N"/>
    <property type="match status" value="1"/>
</dbReference>
<dbReference type="PROSITE" id="PS50082">
    <property type="entry name" value="WD_REPEATS_2"/>
    <property type="match status" value="2"/>
</dbReference>
<comment type="similarity">
    <text evidence="2">Belongs to the WD repeat Groucho/TLE family.</text>
</comment>
<evidence type="ECO:0000256" key="1">
    <source>
        <dbReference type="ARBA" id="ARBA00004123"/>
    </source>
</evidence>
<evidence type="ECO:0000256" key="5">
    <source>
        <dbReference type="ARBA" id="ARBA00023242"/>
    </source>
</evidence>
<feature type="coiled-coil region" evidence="9">
    <location>
        <begin position="398"/>
        <end position="799"/>
    </location>
</feature>
<feature type="repeat" description="WD" evidence="8">
    <location>
        <begin position="1982"/>
        <end position="2023"/>
    </location>
</feature>
<dbReference type="PROSITE" id="PS00678">
    <property type="entry name" value="WD_REPEATS_1"/>
    <property type="match status" value="2"/>
</dbReference>
<dbReference type="InterPro" id="IPR009146">
    <property type="entry name" value="Groucho_enhance"/>
</dbReference>
<evidence type="ECO:0000259" key="11">
    <source>
        <dbReference type="Pfam" id="PF03920"/>
    </source>
</evidence>
<sequence length="2140" mass="240878">MSRFPVSWDHSHLPNGSKDCLQCQEDRLTTNLGKFTLDTTDPCILPYPQLIYQQCNHSDTGWFTSNWKNTDWNKYDDRLMKAVERGEVDKVAATLSKKGVIPTKLDVEGRSAFHLAAGRGNLDCLNVLLNHQVDITAADATGYAFDEVILGICSVIADCCSSVKLLCDAGASVNVKDWDGRTPLMLATQMCHPRICELLLERGAEVNAKDKQNKTALIIGCEFGCKDAVEILLRNGSDVTLLDFLGHDPYYYARNCKNQELLSMVKVAHENAIKAREAVKKGHQPYQVLELPVVPPMNIEAGIDHKDQRIKDLELENEDLKGRLRKFHQEQRILLDKVNGFQQQLNQRDHLKVLLLTKEKENLNENQNNMGSVKESSKRHELSPSRSMSRPLELSMPFQAIQSENETIRKDMELLRKRCEAMNDEMIRLKNELLHKTQECKSLSDQCELTKRDSDKQVKEMEDALNDVQKRMMDSELKVKQLQAHVVVVKEHLNSQAVEDLKAQLQEVKMKYEGASAEVGRLRNHLKTSEKALEEYRKSEGKLVEDMDRMQKELNQAKKEKDEASVKVMDMESQLKISEARLAGSVPLEKFDNMKNLLTNAVVEKERQFVELKEDYDRMQDEFAELQRECNKQRLKASEYVKVEEYDRLKATMEEQSGELKRKLSEVTAKSQLLIKEVEQNQQESESLKQKLHNWTNKVQVQYVPLKIHEELKSSLSSTINDLGQRLAEAEQNRVKEKNELEKLMSEKVMLQENVSNLQAQYIHPQKFKLEVTSLSSQNEALKKQLGEQQQRCSDKDKELDVIRSENSELKQSIKEEYVTIKEHNESKNLLISSLDGAKREYSCLEKKHNDIKKLLGELKDENVSLRKKTENLNIELVQSHVNFKDLEKENADLKEKMSSMYSRVTETETNYKNSQDEVLRLHKEIEAQKKELDTIQVAIQSKFVPLSMLKEKETSFDTSLKVLSDQLSVSMEQSKTIAEKCKVLEDENDRLKAELQVAQERIETEYISKKEYQEVQHLHHESREELVKKLNTVTEQWKELSLQKEELKKEKDRFRLEVNSLQQEMQNKHMLLEKSDAIQLSYEDTIKTLEGKVKERENAYSQEVQKVAVLQKELECQRSSSVMLAENMQVKEKLEGEVENLIGALEKEKQKKAEMMEEINSLQTKLLNLSKASQNKDSRNDSQISDLRTTQSVLEAQVIKLSEQLSHLTKQHQELSLEALHARSEEQNAKSENTILIAKKLSIEQEIKDLKEKYDKALETIGNLQVQIQNSAEQTEAKNQKITELLTDVERLKQALNGLSQLTYTGGTPSKRQFQQVDILQAQIKSLQQQLDDAERRHTEVVSIYRTHLLSAAQAPHQPGQPGFKFTVAESCDRIKDEFQFLQAQYHSLKVEYDKLANEKTEMQRHYVMYYEMSYGLNIEMHKQTEIAKRLNAILAQIMPFLSQEHQQQVAQAVERAKQVTMTELNAIIGLWFISPQQQQLQAQHLTHAAHGPPVQLPPHPSGLQPPGLPPVTGSSSGLLALGALGSQAHLPVKDEKNHHDLDHRASVAEKKGLAVILPGDGVSAGISSNPTKNNSVSPSDSVRTVSEKHRGSSDYGIDPKKRKVEEKDNLSRYDSDGDKSDDLVVDVSNEDPATPRISPAHSPPENGLDKGRSIKKDGPNSPASVASSSSTPSSKTKDLVHNDKSSTPGLKSNTPTPRNDASTPGTSSTPGLRPILGKPSGMESLASTLRTPLSISGPYGTPFAMMSHHEMNGSLTSPGVYAGLHNMSPQMSAAAAAVAYGTRPPMGGFEPHPHMRTPGLPASLSSISGGKPAYSFHVSADGQMQPVPFPPDALIGPGIPRHARQINTLSHGEVVCAVTISNPTRHVYTGGKGCVKIWDISQPGSKSPISQLDCLNRDNYIRSCKLLPDGRTLIVGGEASTLTIWDLASPTPRIKAELTSSAPACYALAISPDAKVCFSCCSDGNIAVWDLHNQTLVRQFQGHTDGASCIDISHDGTKLWTGGLDNTVRSWDLREGRQLQQHDFTSQIFSLGYCPTGEWLAVGMESSNVEVLHHTKPDKYQLHLHESCVLSLKFAYCGKWFVSTGKDNLLNAWRTPYGASIFQSKESSSVLSCDISADDKYIVTGSGDKKATVYEVIY</sequence>
<evidence type="ECO:0000256" key="10">
    <source>
        <dbReference type="SAM" id="MobiDB-lite"/>
    </source>
</evidence>
<feature type="compositionally biased region" description="Basic and acidic residues" evidence="10">
    <location>
        <begin position="1649"/>
        <end position="1660"/>
    </location>
</feature>
<name>A0A8X7XKF7_POLSE</name>
<feature type="compositionally biased region" description="Basic and acidic residues" evidence="10">
    <location>
        <begin position="1677"/>
        <end position="1686"/>
    </location>
</feature>
<dbReference type="GO" id="GO:0005667">
    <property type="term" value="C:transcription regulator complex"/>
    <property type="evidence" value="ECO:0007669"/>
    <property type="project" value="TreeGrafter"/>
</dbReference>
<feature type="region of interest" description="Disordered" evidence="10">
    <location>
        <begin position="1565"/>
        <end position="1725"/>
    </location>
</feature>
<feature type="repeat" description="ANK" evidence="7">
    <location>
        <begin position="108"/>
        <end position="140"/>
    </location>
</feature>
<dbReference type="GO" id="GO:0005634">
    <property type="term" value="C:nucleus"/>
    <property type="evidence" value="ECO:0007669"/>
    <property type="project" value="UniProtKB-SubCell"/>
</dbReference>
<evidence type="ECO:0000256" key="6">
    <source>
        <dbReference type="ARBA" id="ARBA00045617"/>
    </source>
</evidence>
<dbReference type="Proteomes" id="UP000886611">
    <property type="component" value="Unassembled WGS sequence"/>
</dbReference>
<dbReference type="InterPro" id="IPR002110">
    <property type="entry name" value="Ankyrin_rpt"/>
</dbReference>
<feature type="coiled-coil region" evidence="9">
    <location>
        <begin position="1373"/>
        <end position="1407"/>
    </location>
</feature>
<dbReference type="Pfam" id="PF00400">
    <property type="entry name" value="WD40"/>
    <property type="match status" value="5"/>
</dbReference>
<feature type="coiled-coil region" evidence="9">
    <location>
        <begin position="1031"/>
        <end position="1065"/>
    </location>
</feature>
<evidence type="ECO:0000256" key="7">
    <source>
        <dbReference type="PROSITE-ProRule" id="PRU00023"/>
    </source>
</evidence>
<dbReference type="GO" id="GO:0003714">
    <property type="term" value="F:transcription corepressor activity"/>
    <property type="evidence" value="ECO:0007669"/>
    <property type="project" value="TreeGrafter"/>
</dbReference>
<evidence type="ECO:0000256" key="8">
    <source>
        <dbReference type="PROSITE-ProRule" id="PRU00221"/>
    </source>
</evidence>
<dbReference type="InterPro" id="IPR036322">
    <property type="entry name" value="WD40_repeat_dom_sf"/>
</dbReference>
<evidence type="ECO:0000256" key="4">
    <source>
        <dbReference type="ARBA" id="ARBA00022737"/>
    </source>
</evidence>
<dbReference type="Pfam" id="PF00023">
    <property type="entry name" value="Ank"/>
    <property type="match status" value="1"/>
</dbReference>
<dbReference type="Gene3D" id="1.25.40.20">
    <property type="entry name" value="Ankyrin repeat-containing domain"/>
    <property type="match status" value="2"/>
</dbReference>
<keyword evidence="7" id="KW-0040">ANK repeat</keyword>
<feature type="domain" description="Groucho/TLE N-terminal Q-rich" evidence="11">
    <location>
        <begin position="1365"/>
        <end position="1487"/>
    </location>
</feature>
<gene>
    <name evidence="12" type="primary">Tle3b</name>
    <name evidence="12" type="ORF">GTO96_0006135</name>
</gene>
<feature type="coiled-coil region" evidence="9">
    <location>
        <begin position="1199"/>
        <end position="1345"/>
    </location>
</feature>
<comment type="function">
    <text evidence="6">Transcriptional corepressor that binds to a number of transcription factors. Inhibits the transcriptional activation mediated by CTNNB1 and TCF family members in Wnt signaling. The effects of full-length TLE family members may be modulated by association with dominant-negative AES.</text>
</comment>
<dbReference type="PANTHER" id="PTHR10814">
    <property type="entry name" value="TRANSDUCIN-LIKE ENHANCER PROTEIN"/>
    <property type="match status" value="1"/>
</dbReference>
<comment type="subcellular location">
    <subcellularLocation>
        <location evidence="1">Nucleus</location>
    </subcellularLocation>
</comment>
<protein>
    <submittedName>
        <fullName evidence="12">TLE3B protein</fullName>
    </submittedName>
</protein>
<dbReference type="SUPFAM" id="SSF48403">
    <property type="entry name" value="Ankyrin repeat"/>
    <property type="match status" value="1"/>
</dbReference>
<keyword evidence="5" id="KW-0539">Nucleus</keyword>
<keyword evidence="3 8" id="KW-0853">WD repeat</keyword>
<dbReference type="GO" id="GO:0090090">
    <property type="term" value="P:negative regulation of canonical Wnt signaling pathway"/>
    <property type="evidence" value="ECO:0007669"/>
    <property type="project" value="TreeGrafter"/>
</dbReference>
<dbReference type="SUPFAM" id="SSF50978">
    <property type="entry name" value="WD40 repeat-like"/>
    <property type="match status" value="1"/>
</dbReference>
<dbReference type="FunFam" id="2.130.10.10:FF:000001">
    <property type="entry name" value="transducin-like enhancer protein 3 isoform X1"/>
    <property type="match status" value="1"/>
</dbReference>
<dbReference type="EMBL" id="JAATIS010000094">
    <property type="protein sequence ID" value="KAG2470880.1"/>
    <property type="molecule type" value="Genomic_DNA"/>
</dbReference>
<dbReference type="PROSITE" id="PS50088">
    <property type="entry name" value="ANK_REPEAT"/>
    <property type="match status" value="2"/>
</dbReference>
<organism evidence="12 13">
    <name type="scientific">Polypterus senegalus</name>
    <name type="common">Senegal bichir</name>
    <dbReference type="NCBI Taxonomy" id="55291"/>
    <lineage>
        <taxon>Eukaryota</taxon>
        <taxon>Metazoa</taxon>
        <taxon>Chordata</taxon>
        <taxon>Craniata</taxon>
        <taxon>Vertebrata</taxon>
        <taxon>Euteleostomi</taxon>
        <taxon>Actinopterygii</taxon>
        <taxon>Polypteriformes</taxon>
        <taxon>Polypteridae</taxon>
        <taxon>Polypterus</taxon>
    </lineage>
</organism>
<dbReference type="Gene3D" id="1.10.287.1490">
    <property type="match status" value="1"/>
</dbReference>
<feature type="compositionally biased region" description="Polar residues" evidence="10">
    <location>
        <begin position="1687"/>
        <end position="1712"/>
    </location>
</feature>
<feature type="non-terminal residue" evidence="12">
    <location>
        <position position="2140"/>
    </location>
</feature>
<feature type="region of interest" description="Disordered" evidence="10">
    <location>
        <begin position="1485"/>
        <end position="1517"/>
    </location>
</feature>
<dbReference type="InterPro" id="IPR005617">
    <property type="entry name" value="Groucho/TLE_N"/>
</dbReference>
<dbReference type="SMART" id="SM00248">
    <property type="entry name" value="ANK"/>
    <property type="match status" value="3"/>
</dbReference>
<dbReference type="InterPro" id="IPR015943">
    <property type="entry name" value="WD40/YVTN_repeat-like_dom_sf"/>
</dbReference>
<dbReference type="PANTHER" id="PTHR10814:SF24">
    <property type="entry name" value="TRANSDUCIN-LIKE ENHANCER PROTEIN 3"/>
    <property type="match status" value="1"/>
</dbReference>
<evidence type="ECO:0000256" key="3">
    <source>
        <dbReference type="ARBA" id="ARBA00022574"/>
    </source>
</evidence>
<feature type="compositionally biased region" description="Polar residues" evidence="10">
    <location>
        <begin position="1567"/>
        <end position="1586"/>
    </location>
</feature>
<feature type="coiled-coil region" evidence="9">
    <location>
        <begin position="835"/>
        <end position="932"/>
    </location>
</feature>
<dbReference type="Pfam" id="PF12796">
    <property type="entry name" value="Ank_2"/>
    <property type="match status" value="1"/>
</dbReference>
<comment type="caution">
    <text evidence="12">The sequence shown here is derived from an EMBL/GenBank/DDBJ whole genome shotgun (WGS) entry which is preliminary data.</text>
</comment>
<evidence type="ECO:0000313" key="12">
    <source>
        <dbReference type="EMBL" id="KAG2470880.1"/>
    </source>
</evidence>
<dbReference type="InterPro" id="IPR019775">
    <property type="entry name" value="WD40_repeat_CS"/>
</dbReference>
<feature type="repeat" description="ANK" evidence="7">
    <location>
        <begin position="179"/>
        <end position="211"/>
    </location>
</feature>
<reference evidence="12 13" key="1">
    <citation type="journal article" date="2021" name="Cell">
        <title>Tracing the genetic footprints of vertebrate landing in non-teleost ray-finned fishes.</title>
        <authorList>
            <person name="Bi X."/>
            <person name="Wang K."/>
            <person name="Yang L."/>
            <person name="Pan H."/>
            <person name="Jiang H."/>
            <person name="Wei Q."/>
            <person name="Fang M."/>
            <person name="Yu H."/>
            <person name="Zhu C."/>
            <person name="Cai Y."/>
            <person name="He Y."/>
            <person name="Gan X."/>
            <person name="Zeng H."/>
            <person name="Yu D."/>
            <person name="Zhu Y."/>
            <person name="Jiang H."/>
            <person name="Qiu Q."/>
            <person name="Yang H."/>
            <person name="Zhang Y.E."/>
            <person name="Wang W."/>
            <person name="Zhu M."/>
            <person name="He S."/>
            <person name="Zhang G."/>
        </authorList>
    </citation>
    <scope>NUCLEOTIDE SEQUENCE [LARGE SCALE GENOMIC DNA]</scope>
    <source>
        <strain evidence="12">Bchr_013</strain>
    </source>
</reference>
<keyword evidence="13" id="KW-1185">Reference proteome</keyword>
<feature type="compositionally biased region" description="Basic and acidic residues" evidence="10">
    <location>
        <begin position="1587"/>
        <end position="1624"/>
    </location>
</feature>
<feature type="repeat" description="WD" evidence="8">
    <location>
        <begin position="1940"/>
        <end position="1981"/>
    </location>
</feature>
<dbReference type="PRINTS" id="PR01850">
    <property type="entry name" value="GROUCHOFAMLY"/>
</dbReference>
<dbReference type="InterPro" id="IPR036770">
    <property type="entry name" value="Ankyrin_rpt-contain_sf"/>
</dbReference>
<feature type="compositionally biased region" description="Low complexity" evidence="10">
    <location>
        <begin position="1663"/>
        <end position="1676"/>
    </location>
</feature>
<keyword evidence="9" id="KW-0175">Coiled coil</keyword>
<evidence type="ECO:0000256" key="9">
    <source>
        <dbReference type="SAM" id="Coils"/>
    </source>
</evidence>
<feature type="coiled-coil region" evidence="9">
    <location>
        <begin position="303"/>
        <end position="330"/>
    </location>
</feature>
<feature type="region of interest" description="Disordered" evidence="10">
    <location>
        <begin position="362"/>
        <end position="390"/>
    </location>
</feature>
<dbReference type="InterPro" id="IPR001680">
    <property type="entry name" value="WD40_rpt"/>
</dbReference>
<dbReference type="PROSITE" id="PS50297">
    <property type="entry name" value="ANK_REP_REGION"/>
    <property type="match status" value="2"/>
</dbReference>
<dbReference type="PRINTS" id="PR01415">
    <property type="entry name" value="ANKYRIN"/>
</dbReference>
<keyword evidence="4" id="KW-0677">Repeat</keyword>
<evidence type="ECO:0000256" key="2">
    <source>
        <dbReference type="ARBA" id="ARBA00005969"/>
    </source>
</evidence>
<dbReference type="SMART" id="SM00320">
    <property type="entry name" value="WD40"/>
    <property type="match status" value="7"/>
</dbReference>
<accession>A0A8X7XKF7</accession>
<evidence type="ECO:0000313" key="13">
    <source>
        <dbReference type="Proteomes" id="UP000886611"/>
    </source>
</evidence>
<dbReference type="PROSITE" id="PS50294">
    <property type="entry name" value="WD_REPEATS_REGION"/>
    <property type="match status" value="1"/>
</dbReference>
<dbReference type="CDD" id="cd00200">
    <property type="entry name" value="WD40"/>
    <property type="match status" value="1"/>
</dbReference>
<proteinExistence type="inferred from homology"/>
<dbReference type="Gene3D" id="2.130.10.10">
    <property type="entry name" value="YVTN repeat-like/Quinoprotein amine dehydrogenase"/>
    <property type="match status" value="1"/>
</dbReference>
<feature type="non-terminal residue" evidence="12">
    <location>
        <position position="1"/>
    </location>
</feature>
<feature type="coiled-coil region" evidence="9">
    <location>
        <begin position="975"/>
        <end position="1002"/>
    </location>
</feature>